<dbReference type="RefSeq" id="WP_377301380.1">
    <property type="nucleotide sequence ID" value="NZ_CP180191.1"/>
</dbReference>
<dbReference type="EMBL" id="JBHRTI010000003">
    <property type="protein sequence ID" value="MFC3146846.1"/>
    <property type="molecule type" value="Genomic_DNA"/>
</dbReference>
<dbReference type="Gene3D" id="3.90.226.10">
    <property type="entry name" value="2-enoyl-CoA Hydratase, Chain A, domain 1"/>
    <property type="match status" value="1"/>
</dbReference>
<reference evidence="2" key="1">
    <citation type="journal article" date="2019" name="Int. J. Syst. Evol. Microbiol.">
        <title>The Global Catalogue of Microorganisms (GCM) 10K type strain sequencing project: providing services to taxonomists for standard genome sequencing and annotation.</title>
        <authorList>
            <consortium name="The Broad Institute Genomics Platform"/>
            <consortium name="The Broad Institute Genome Sequencing Center for Infectious Disease"/>
            <person name="Wu L."/>
            <person name="Ma J."/>
        </authorList>
    </citation>
    <scope>NUCLEOTIDE SEQUENCE [LARGE SCALE GENOMIC DNA]</scope>
    <source>
        <strain evidence="2">KCTC 52168</strain>
    </source>
</reference>
<name>A0ABV7H5H2_9BURK</name>
<protein>
    <submittedName>
        <fullName evidence="1">Enoyl-CoA hydratase-related protein</fullName>
    </submittedName>
</protein>
<proteinExistence type="predicted"/>
<dbReference type="SUPFAM" id="SSF52096">
    <property type="entry name" value="ClpP/crotonase"/>
    <property type="match status" value="1"/>
</dbReference>
<dbReference type="Pfam" id="PF00378">
    <property type="entry name" value="ECH_1"/>
    <property type="match status" value="1"/>
</dbReference>
<organism evidence="1 2">
    <name type="scientific">Piscinibacterium candidicorallinum</name>
    <dbReference type="NCBI Taxonomy" id="1793872"/>
    <lineage>
        <taxon>Bacteria</taxon>
        <taxon>Pseudomonadati</taxon>
        <taxon>Pseudomonadota</taxon>
        <taxon>Betaproteobacteria</taxon>
        <taxon>Burkholderiales</taxon>
        <taxon>Piscinibacterium</taxon>
    </lineage>
</organism>
<evidence type="ECO:0000313" key="1">
    <source>
        <dbReference type="EMBL" id="MFC3146846.1"/>
    </source>
</evidence>
<keyword evidence="2" id="KW-1185">Reference proteome</keyword>
<evidence type="ECO:0000313" key="2">
    <source>
        <dbReference type="Proteomes" id="UP001595556"/>
    </source>
</evidence>
<comment type="caution">
    <text evidence="1">The sequence shown here is derived from an EMBL/GenBank/DDBJ whole genome shotgun (WGS) entry which is preliminary data.</text>
</comment>
<dbReference type="Proteomes" id="UP001595556">
    <property type="component" value="Unassembled WGS sequence"/>
</dbReference>
<gene>
    <name evidence="1" type="ORF">ACFOEN_04225</name>
</gene>
<dbReference type="InterPro" id="IPR029045">
    <property type="entry name" value="ClpP/crotonase-like_dom_sf"/>
</dbReference>
<dbReference type="InterPro" id="IPR001753">
    <property type="entry name" value="Enoyl-CoA_hydra/iso"/>
</dbReference>
<accession>A0ABV7H5H2</accession>
<sequence length="228" mass="23499">MPASLSTDRIDQLLVISVTRTHPGALPETLCAAGLEVIETLQSQSDIGAVLLVLSPPADAAGPADASVSQSALQALDSWVEALAHAARPLIAVLEGDVDAALTPLALACPMRIAAQHGQWQAPQPGGGISTLLADALPPALAHEWLLRRAPLSAQRLHAAGVINLLAAEGQVLQAAIDWAGEFPADAQEGEALLGLMASARTATLAEQQAAERRALQRAQIAALRSAE</sequence>